<dbReference type="EMBL" id="JBHUDY010000001">
    <property type="protein sequence ID" value="MFD1612017.1"/>
    <property type="molecule type" value="Genomic_DNA"/>
</dbReference>
<evidence type="ECO:0000313" key="2">
    <source>
        <dbReference type="EMBL" id="MFD1612017.1"/>
    </source>
</evidence>
<protein>
    <recommendedName>
        <fullName evidence="1">Integron Cassette Protein Hfx-Cass5 domain-containing protein</fullName>
    </recommendedName>
</protein>
<dbReference type="Pfam" id="PF18287">
    <property type="entry name" value="Hfx_Cass5"/>
    <property type="match status" value="1"/>
</dbReference>
<comment type="caution">
    <text evidence="2">The sequence shown here is derived from an EMBL/GenBank/DDBJ whole genome shotgun (WGS) entry which is preliminary data.</text>
</comment>
<accession>A0ABW4I479</accession>
<evidence type="ECO:0000259" key="1">
    <source>
        <dbReference type="Pfam" id="PF18287"/>
    </source>
</evidence>
<keyword evidence="3" id="KW-1185">Reference proteome</keyword>
<dbReference type="RefSeq" id="WP_380888639.1">
    <property type="nucleotide sequence ID" value="NZ_JBHUDY010000001.1"/>
</dbReference>
<feature type="domain" description="Integron Cassette Protein Hfx-Cass5" evidence="1">
    <location>
        <begin position="4"/>
        <end position="77"/>
    </location>
</feature>
<gene>
    <name evidence="2" type="ORF">ACFSCW_09415</name>
</gene>
<name>A0ABW4I479_9SPHN</name>
<reference evidence="3" key="1">
    <citation type="journal article" date="2019" name="Int. J. Syst. Evol. Microbiol.">
        <title>The Global Catalogue of Microorganisms (GCM) 10K type strain sequencing project: providing services to taxonomists for standard genome sequencing and annotation.</title>
        <authorList>
            <consortium name="The Broad Institute Genomics Platform"/>
            <consortium name="The Broad Institute Genome Sequencing Center for Infectious Disease"/>
            <person name="Wu L."/>
            <person name="Ma J."/>
        </authorList>
    </citation>
    <scope>NUCLEOTIDE SEQUENCE [LARGE SCALE GENOMIC DNA]</scope>
    <source>
        <strain evidence="3">CGMCC 1.16275</strain>
    </source>
</reference>
<dbReference type="Gene3D" id="2.20.20.40">
    <property type="entry name" value="Integron cassette protein"/>
    <property type="match status" value="1"/>
</dbReference>
<dbReference type="Proteomes" id="UP001597115">
    <property type="component" value="Unassembled WGS sequence"/>
</dbReference>
<dbReference type="Gene3D" id="1.20.5.1210">
    <property type="entry name" value="Integron cassette protein helical domain"/>
    <property type="match status" value="1"/>
</dbReference>
<dbReference type="InterPro" id="IPR041376">
    <property type="entry name" value="Hfx_Cass5"/>
</dbReference>
<organism evidence="2 3">
    <name type="scientific">Sphingomonas tabacisoli</name>
    <dbReference type="NCBI Taxonomy" id="2249466"/>
    <lineage>
        <taxon>Bacteria</taxon>
        <taxon>Pseudomonadati</taxon>
        <taxon>Pseudomonadota</taxon>
        <taxon>Alphaproteobacteria</taxon>
        <taxon>Sphingomonadales</taxon>
        <taxon>Sphingomonadaceae</taxon>
        <taxon>Sphingomonas</taxon>
    </lineage>
</organism>
<sequence>MTYDRIAEVGIDEIGRLYIRPATTSFEHIYRAAMQVNWDVSARRLFSPKPREWTYLDWFKHMIAAAVDEYGTELRLTTDTIWTAIPVSLRAEIQGVATGRQMCASHRQKT</sequence>
<proteinExistence type="predicted"/>
<evidence type="ECO:0000313" key="3">
    <source>
        <dbReference type="Proteomes" id="UP001597115"/>
    </source>
</evidence>